<dbReference type="Proteomes" id="UP000827724">
    <property type="component" value="Unassembled WGS sequence"/>
</dbReference>
<reference evidence="2" key="1">
    <citation type="submission" date="2021-08" db="EMBL/GenBank/DDBJ databases">
        <title>Chromosome-Level Trichoderma cornu-damae using Hi-C Data.</title>
        <authorList>
            <person name="Kim C.S."/>
        </authorList>
    </citation>
    <scope>NUCLEOTIDE SEQUENCE</scope>
    <source>
        <strain evidence="2">KA19-0412C</strain>
    </source>
</reference>
<protein>
    <submittedName>
        <fullName evidence="2">Uncharacterized protein</fullName>
    </submittedName>
</protein>
<gene>
    <name evidence="2" type="ORF">Trco_006525</name>
</gene>
<name>A0A9P8QKR0_9HYPO</name>
<comment type="caution">
    <text evidence="2">The sequence shown here is derived from an EMBL/GenBank/DDBJ whole genome shotgun (WGS) entry which is preliminary data.</text>
</comment>
<accession>A0A9P8QKR0</accession>
<evidence type="ECO:0000256" key="1">
    <source>
        <dbReference type="SAM" id="MobiDB-lite"/>
    </source>
</evidence>
<dbReference type="EMBL" id="JAIWOZ010000005">
    <property type="protein sequence ID" value="KAH6604818.1"/>
    <property type="molecule type" value="Genomic_DNA"/>
</dbReference>
<feature type="region of interest" description="Disordered" evidence="1">
    <location>
        <begin position="43"/>
        <end position="70"/>
    </location>
</feature>
<sequence>MAVGSTRSAPSGGMTGDNQLQFIRRTIARPAATGTLDQILSQHSRSLESTSQAKLSRQASCHPDNVPARG</sequence>
<organism evidence="2 3">
    <name type="scientific">Trichoderma cornu-damae</name>
    <dbReference type="NCBI Taxonomy" id="654480"/>
    <lineage>
        <taxon>Eukaryota</taxon>
        <taxon>Fungi</taxon>
        <taxon>Dikarya</taxon>
        <taxon>Ascomycota</taxon>
        <taxon>Pezizomycotina</taxon>
        <taxon>Sordariomycetes</taxon>
        <taxon>Hypocreomycetidae</taxon>
        <taxon>Hypocreales</taxon>
        <taxon>Hypocreaceae</taxon>
        <taxon>Trichoderma</taxon>
    </lineage>
</organism>
<feature type="compositionally biased region" description="Polar residues" evidence="1">
    <location>
        <begin position="43"/>
        <end position="59"/>
    </location>
</feature>
<evidence type="ECO:0000313" key="2">
    <source>
        <dbReference type="EMBL" id="KAH6604818.1"/>
    </source>
</evidence>
<dbReference type="AlphaFoldDB" id="A0A9P8QKR0"/>
<proteinExistence type="predicted"/>
<keyword evidence="3" id="KW-1185">Reference proteome</keyword>
<evidence type="ECO:0000313" key="3">
    <source>
        <dbReference type="Proteomes" id="UP000827724"/>
    </source>
</evidence>